<gene>
    <name evidence="5" type="ORF">SAMN04488554_2076</name>
</gene>
<dbReference type="Pfam" id="PF13508">
    <property type="entry name" value="Acetyltransf_7"/>
    <property type="match status" value="1"/>
</dbReference>
<keyword evidence="1 5" id="KW-0808">Transferase</keyword>
<dbReference type="GO" id="GO:0016747">
    <property type="term" value="F:acyltransferase activity, transferring groups other than amino-acyl groups"/>
    <property type="evidence" value="ECO:0007669"/>
    <property type="project" value="InterPro"/>
</dbReference>
<dbReference type="InterPro" id="IPR000182">
    <property type="entry name" value="GNAT_dom"/>
</dbReference>
<evidence type="ECO:0000313" key="6">
    <source>
        <dbReference type="Proteomes" id="UP000199220"/>
    </source>
</evidence>
<dbReference type="STRING" id="648782.SAMN04488554_2076"/>
<evidence type="ECO:0000259" key="4">
    <source>
        <dbReference type="PROSITE" id="PS51186"/>
    </source>
</evidence>
<dbReference type="SUPFAM" id="SSF55729">
    <property type="entry name" value="Acyl-CoA N-acyltransferases (Nat)"/>
    <property type="match status" value="1"/>
</dbReference>
<protein>
    <submittedName>
        <fullName evidence="5">Acetyltransferase (GNAT) family protein</fullName>
    </submittedName>
</protein>
<evidence type="ECO:0000313" key="5">
    <source>
        <dbReference type="EMBL" id="SEE31797.1"/>
    </source>
</evidence>
<organism evidence="5 6">
    <name type="scientific">Ruania alba</name>
    <dbReference type="NCBI Taxonomy" id="648782"/>
    <lineage>
        <taxon>Bacteria</taxon>
        <taxon>Bacillati</taxon>
        <taxon>Actinomycetota</taxon>
        <taxon>Actinomycetes</taxon>
        <taxon>Micrococcales</taxon>
        <taxon>Ruaniaceae</taxon>
        <taxon>Ruania</taxon>
    </lineage>
</organism>
<evidence type="ECO:0000256" key="2">
    <source>
        <dbReference type="ARBA" id="ARBA00023315"/>
    </source>
</evidence>
<evidence type="ECO:0000256" key="3">
    <source>
        <dbReference type="SAM" id="MobiDB-lite"/>
    </source>
</evidence>
<proteinExistence type="predicted"/>
<keyword evidence="6" id="KW-1185">Reference proteome</keyword>
<dbReference type="Gene3D" id="3.40.630.30">
    <property type="match status" value="1"/>
</dbReference>
<dbReference type="Proteomes" id="UP000199220">
    <property type="component" value="Unassembled WGS sequence"/>
</dbReference>
<feature type="region of interest" description="Disordered" evidence="3">
    <location>
        <begin position="50"/>
        <end position="81"/>
    </location>
</feature>
<evidence type="ECO:0000256" key="1">
    <source>
        <dbReference type="ARBA" id="ARBA00022679"/>
    </source>
</evidence>
<dbReference type="InterPro" id="IPR016181">
    <property type="entry name" value="Acyl_CoA_acyltransferase"/>
</dbReference>
<dbReference type="PROSITE" id="PS51186">
    <property type="entry name" value="GNAT"/>
    <property type="match status" value="1"/>
</dbReference>
<accession>A0A1H5HV22</accession>
<feature type="domain" description="N-acetyltransferase" evidence="4">
    <location>
        <begin position="1"/>
        <end position="181"/>
    </location>
</feature>
<dbReference type="OrthoDB" id="9783470at2"/>
<keyword evidence="2" id="KW-0012">Acyltransferase</keyword>
<dbReference type="InterPro" id="IPR050832">
    <property type="entry name" value="Bact_Acetyltransf"/>
</dbReference>
<dbReference type="CDD" id="cd04301">
    <property type="entry name" value="NAT_SF"/>
    <property type="match status" value="1"/>
</dbReference>
<dbReference type="AlphaFoldDB" id="A0A1H5HV22"/>
<dbReference type="RefSeq" id="WP_089772833.1">
    <property type="nucleotide sequence ID" value="NZ_FNTX01000001.1"/>
</dbReference>
<name>A0A1H5HV22_9MICO</name>
<dbReference type="PANTHER" id="PTHR43877">
    <property type="entry name" value="AMINOALKYLPHOSPHONATE N-ACETYLTRANSFERASE-RELATED-RELATED"/>
    <property type="match status" value="1"/>
</dbReference>
<reference evidence="6" key="1">
    <citation type="submission" date="2016-10" db="EMBL/GenBank/DDBJ databases">
        <authorList>
            <person name="Varghese N."/>
            <person name="Submissions S."/>
        </authorList>
    </citation>
    <scope>NUCLEOTIDE SEQUENCE [LARGE SCALE GENOMIC DNA]</scope>
    <source>
        <strain evidence="6">DSM 21368</strain>
    </source>
</reference>
<sequence>MITIERDQDADATCTILESLPDWFGDLEAVDSYVADASSTQFTHLVARSTNARATASRTRADNHGSDPDPDPDPDPDATGRTVGIAQIERHFPESAELHLIAVAPQARGEGVGRALVESACADLVADGCSMLTVHTVGPTFEHEPYAQTRAFYRRLGFVPLEEHTNLDWPGPTVIMVRPLRVQVSESSA</sequence>
<dbReference type="EMBL" id="FNTX01000001">
    <property type="protein sequence ID" value="SEE31797.1"/>
    <property type="molecule type" value="Genomic_DNA"/>
</dbReference>